<feature type="domain" description="Flagellar basal body rod protein N-terminal" evidence="8">
    <location>
        <begin position="5"/>
        <end position="35"/>
    </location>
</feature>
<evidence type="ECO:0000259" key="10">
    <source>
        <dbReference type="Pfam" id="PF21158"/>
    </source>
</evidence>
<evidence type="ECO:0000259" key="9">
    <source>
        <dbReference type="Pfam" id="PF06429"/>
    </source>
</evidence>
<evidence type="ECO:0000259" key="11">
    <source>
        <dbReference type="Pfam" id="PF22638"/>
    </source>
</evidence>
<comment type="caution">
    <text evidence="12">The sequence shown here is derived from an EMBL/GenBank/DDBJ whole genome shotgun (WGS) entry which is preliminary data.</text>
</comment>
<keyword evidence="13" id="KW-1185">Reference proteome</keyword>
<name>A0ABS4PFL7_9GAMM</name>
<comment type="similarity">
    <text evidence="3 7">Belongs to the flagella basal body rod proteins family.</text>
</comment>
<accession>A0ABS4PFL7</accession>
<dbReference type="PANTHER" id="PTHR30033:SF1">
    <property type="entry name" value="FLAGELLAR HOOK-ASSOCIATED PROTEIN 1"/>
    <property type="match status" value="1"/>
</dbReference>
<keyword evidence="12" id="KW-0969">Cilium</keyword>
<feature type="domain" description="Flagellar hook-associated protein FlgK helical" evidence="11">
    <location>
        <begin position="93"/>
        <end position="327"/>
    </location>
</feature>
<sequence length="552" mass="57487">MSSLINSAMSGLTAAQAALNTTSNNISNYTVSGYTRQTLALSQAASTQVGGSYYGNGVNVVGVNREYDSFITTQLRGASASSSALSAQYSQISNIDDLFASSTTSLSTSMQSFFTAVQNVVSSADDASARQSMLSQGQGLVSQFKSTDEYLRNLESGVNTTITSSVEQINTYSTQIANLNKQITKLTAAGTGASPNNLLDQRDQLVSQLNDIIGVTVSEQDGSYNISIGNGTQLVSGNTSKQLVAMASSSDPTKLTVGYVDNTAGNVEIPEKQLTTGSLGGTLAFRREDLSTARNQLNQLALVFADSFNAQHSAGYDTDGDTGIDFFTVGSPSTVANSKNSGTASLSATITDSSAVQATDYNVSYDGSSWKVTRSSDNTSVSYTTGTNSTTGDPTLVFDGLEVSISGSTGAAAKDSFVVKPVTDAIVNMSVAITDEGQIAAGSAAGSGVSDNTNAQKLLNLQTSTLVNGKSTYSQAYATMVSVVGNKTSSLETASTTQDSVVTQLTTRQQAISGVSLDEEYVNLTQFQQYYLANAQVLQAASTIFDALINIR</sequence>
<evidence type="ECO:0000256" key="4">
    <source>
        <dbReference type="ARBA" id="ARBA00016244"/>
    </source>
</evidence>
<evidence type="ECO:0000256" key="2">
    <source>
        <dbReference type="ARBA" id="ARBA00004613"/>
    </source>
</evidence>
<dbReference type="InterPro" id="IPR002371">
    <property type="entry name" value="FlgK"/>
</dbReference>
<gene>
    <name evidence="7" type="primary">flgK</name>
    <name evidence="12" type="ORF">J2125_004139</name>
</gene>
<evidence type="ECO:0000256" key="7">
    <source>
        <dbReference type="RuleBase" id="RU362065"/>
    </source>
</evidence>
<dbReference type="EMBL" id="JAGGMQ010000001">
    <property type="protein sequence ID" value="MBP2170947.1"/>
    <property type="molecule type" value="Genomic_DNA"/>
</dbReference>
<dbReference type="Pfam" id="PF22638">
    <property type="entry name" value="FlgK_D1"/>
    <property type="match status" value="1"/>
</dbReference>
<evidence type="ECO:0000256" key="1">
    <source>
        <dbReference type="ARBA" id="ARBA00004365"/>
    </source>
</evidence>
<dbReference type="Proteomes" id="UP001195624">
    <property type="component" value="Unassembled WGS sequence"/>
</dbReference>
<protein>
    <recommendedName>
        <fullName evidence="4 7">Flagellar hook-associated protein 1</fullName>
        <shortName evidence="7">HAP1</shortName>
    </recommendedName>
</protein>
<feature type="domain" description="Flagellar basal-body/hook protein C-terminal" evidence="9">
    <location>
        <begin position="512"/>
        <end position="551"/>
    </location>
</feature>
<dbReference type="PANTHER" id="PTHR30033">
    <property type="entry name" value="FLAGELLAR HOOK-ASSOCIATED PROTEIN 1"/>
    <property type="match status" value="1"/>
</dbReference>
<keyword evidence="12" id="KW-0282">Flagellum</keyword>
<dbReference type="Pfam" id="PF21158">
    <property type="entry name" value="flgK_1st_1"/>
    <property type="match status" value="1"/>
</dbReference>
<keyword evidence="5 7" id="KW-0964">Secreted</keyword>
<dbReference type="InterPro" id="IPR049119">
    <property type="entry name" value="FlgK_D2-like"/>
</dbReference>
<evidence type="ECO:0000313" key="13">
    <source>
        <dbReference type="Proteomes" id="UP001195624"/>
    </source>
</evidence>
<dbReference type="InterPro" id="IPR053927">
    <property type="entry name" value="FlgK_helical"/>
</dbReference>
<dbReference type="NCBIfam" id="TIGR02492">
    <property type="entry name" value="flgK_ends"/>
    <property type="match status" value="1"/>
</dbReference>
<reference evidence="13" key="1">
    <citation type="submission" date="2023-07" db="EMBL/GenBank/DDBJ databases">
        <title>Genome mining of underrepresented organisms for secondary metabolites.</title>
        <authorList>
            <person name="D'Agostino P.M."/>
        </authorList>
    </citation>
    <scope>NUCLEOTIDE SEQUENCE [LARGE SCALE GENOMIC DNA]</scope>
    <source>
        <strain evidence="13">WS4403</strain>
    </source>
</reference>
<dbReference type="InterPro" id="IPR001444">
    <property type="entry name" value="Flag_bb_rod_N"/>
</dbReference>
<evidence type="ECO:0000256" key="6">
    <source>
        <dbReference type="ARBA" id="ARBA00023143"/>
    </source>
</evidence>
<proteinExistence type="inferred from homology"/>
<organism evidence="12 13">
    <name type="scientific">Winslowiella toletana</name>
    <dbReference type="NCBI Taxonomy" id="92490"/>
    <lineage>
        <taxon>Bacteria</taxon>
        <taxon>Pseudomonadati</taxon>
        <taxon>Pseudomonadota</taxon>
        <taxon>Gammaproteobacteria</taxon>
        <taxon>Enterobacterales</taxon>
        <taxon>Erwiniaceae</taxon>
        <taxon>Winslowiella</taxon>
    </lineage>
</organism>
<dbReference type="InterPro" id="IPR010930">
    <property type="entry name" value="Flg_bb/hook_C_dom"/>
</dbReference>
<evidence type="ECO:0000256" key="3">
    <source>
        <dbReference type="ARBA" id="ARBA00009677"/>
    </source>
</evidence>
<keyword evidence="12" id="KW-0966">Cell projection</keyword>
<keyword evidence="6 7" id="KW-0975">Bacterial flagellum</keyword>
<dbReference type="SUPFAM" id="SSF64518">
    <property type="entry name" value="Phase 1 flagellin"/>
    <property type="match status" value="1"/>
</dbReference>
<dbReference type="RefSeq" id="WP_017801868.1">
    <property type="nucleotide sequence ID" value="NZ_JAGGMQ010000001.1"/>
</dbReference>
<comment type="subcellular location">
    <subcellularLocation>
        <location evidence="1 7">Bacterial flagellum</location>
    </subcellularLocation>
    <subcellularLocation>
        <location evidence="2 7">Secreted</location>
    </subcellularLocation>
</comment>
<feature type="domain" description="Flagellar hook-associated protein 1 D2-like" evidence="10">
    <location>
        <begin position="336"/>
        <end position="421"/>
    </location>
</feature>
<dbReference type="PRINTS" id="PR01005">
    <property type="entry name" value="FLGHOOKAP1"/>
</dbReference>
<dbReference type="Pfam" id="PF06429">
    <property type="entry name" value="Flg_bbr_C"/>
    <property type="match status" value="1"/>
</dbReference>
<evidence type="ECO:0000313" key="12">
    <source>
        <dbReference type="EMBL" id="MBP2170947.1"/>
    </source>
</evidence>
<evidence type="ECO:0000256" key="5">
    <source>
        <dbReference type="ARBA" id="ARBA00022525"/>
    </source>
</evidence>
<dbReference type="Pfam" id="PF00460">
    <property type="entry name" value="Flg_bb_rod"/>
    <property type="match status" value="1"/>
</dbReference>
<evidence type="ECO:0000259" key="8">
    <source>
        <dbReference type="Pfam" id="PF00460"/>
    </source>
</evidence>